<evidence type="ECO:0000313" key="1">
    <source>
        <dbReference type="EMBL" id="TBU65744.1"/>
    </source>
</evidence>
<accession>A0A4V2K643</accession>
<dbReference type="EMBL" id="ML145084">
    <property type="protein sequence ID" value="TBU65744.1"/>
    <property type="molecule type" value="Genomic_DNA"/>
</dbReference>
<evidence type="ECO:0000313" key="2">
    <source>
        <dbReference type="Proteomes" id="UP000292082"/>
    </source>
</evidence>
<protein>
    <submittedName>
        <fullName evidence="1">Uncharacterized protein</fullName>
    </submittedName>
</protein>
<organism evidence="1 2">
    <name type="scientific">Dichomitus squalens</name>
    <dbReference type="NCBI Taxonomy" id="114155"/>
    <lineage>
        <taxon>Eukaryota</taxon>
        <taxon>Fungi</taxon>
        <taxon>Dikarya</taxon>
        <taxon>Basidiomycota</taxon>
        <taxon>Agaricomycotina</taxon>
        <taxon>Agaricomycetes</taxon>
        <taxon>Polyporales</taxon>
        <taxon>Polyporaceae</taxon>
        <taxon>Dichomitus</taxon>
    </lineage>
</organism>
<name>A0A4V2K643_9APHY</name>
<dbReference type="Proteomes" id="UP000292082">
    <property type="component" value="Unassembled WGS sequence"/>
</dbReference>
<keyword evidence="2" id="KW-1185">Reference proteome</keyword>
<sequence>MSTTSLPVTMRPPMPASCTSPHILRAPSADSHQTPTSLDARRTWLKVAADRIYWRGPQVRNT</sequence>
<proteinExistence type="predicted"/>
<dbReference type="AlphaFoldDB" id="A0A4V2K643"/>
<reference evidence="1 2" key="1">
    <citation type="submission" date="2019-01" db="EMBL/GenBank/DDBJ databases">
        <title>Draft genome sequences of three monokaryotic isolates of the white-rot basidiomycete fungus Dichomitus squalens.</title>
        <authorList>
            <consortium name="DOE Joint Genome Institute"/>
            <person name="Lopez S.C."/>
            <person name="Andreopoulos B."/>
            <person name="Pangilinan J."/>
            <person name="Lipzen A."/>
            <person name="Riley R."/>
            <person name="Ahrendt S."/>
            <person name="Ng V."/>
            <person name="Barry K."/>
            <person name="Daum C."/>
            <person name="Grigoriev I.V."/>
            <person name="Hilden K.S."/>
            <person name="Makela M.R."/>
            <person name="de Vries R.P."/>
        </authorList>
    </citation>
    <scope>NUCLEOTIDE SEQUENCE [LARGE SCALE GENOMIC DNA]</scope>
    <source>
        <strain evidence="1 2">CBS 464.89</strain>
    </source>
</reference>
<gene>
    <name evidence="1" type="ORF">BD310DRAFT_911974</name>
</gene>